<gene>
    <name evidence="1" type="ORF">PLEOSDRAFT_1083674</name>
</gene>
<dbReference type="InParanoid" id="A0A067NIC2"/>
<dbReference type="OrthoDB" id="2606310at2759"/>
<dbReference type="AlphaFoldDB" id="A0A067NIC2"/>
<proteinExistence type="predicted"/>
<organism evidence="1 2">
    <name type="scientific">Pleurotus ostreatus (strain PC15)</name>
    <name type="common">Oyster mushroom</name>
    <dbReference type="NCBI Taxonomy" id="1137138"/>
    <lineage>
        <taxon>Eukaryota</taxon>
        <taxon>Fungi</taxon>
        <taxon>Dikarya</taxon>
        <taxon>Basidiomycota</taxon>
        <taxon>Agaricomycotina</taxon>
        <taxon>Agaricomycetes</taxon>
        <taxon>Agaricomycetidae</taxon>
        <taxon>Agaricales</taxon>
        <taxon>Pleurotineae</taxon>
        <taxon>Pleurotaceae</taxon>
        <taxon>Pleurotus</taxon>
    </lineage>
</organism>
<reference evidence="2" key="1">
    <citation type="journal article" date="2014" name="Proc. Natl. Acad. Sci. U.S.A.">
        <title>Extensive sampling of basidiomycete genomes demonstrates inadequacy of the white-rot/brown-rot paradigm for wood decay fungi.</title>
        <authorList>
            <person name="Riley R."/>
            <person name="Salamov A.A."/>
            <person name="Brown D.W."/>
            <person name="Nagy L.G."/>
            <person name="Floudas D."/>
            <person name="Held B.W."/>
            <person name="Levasseur A."/>
            <person name="Lombard V."/>
            <person name="Morin E."/>
            <person name="Otillar R."/>
            <person name="Lindquist E.A."/>
            <person name="Sun H."/>
            <person name="LaButti K.M."/>
            <person name="Schmutz J."/>
            <person name="Jabbour D."/>
            <person name="Luo H."/>
            <person name="Baker S.E."/>
            <person name="Pisabarro A.G."/>
            <person name="Walton J.D."/>
            <person name="Blanchette R.A."/>
            <person name="Henrissat B."/>
            <person name="Martin F."/>
            <person name="Cullen D."/>
            <person name="Hibbett D.S."/>
            <person name="Grigoriev I.V."/>
        </authorList>
    </citation>
    <scope>NUCLEOTIDE SEQUENCE [LARGE SCALE GENOMIC DNA]</scope>
    <source>
        <strain evidence="2">PC15</strain>
    </source>
</reference>
<dbReference type="HOGENOM" id="CLU_897469_0_0_1"/>
<evidence type="ECO:0000313" key="1">
    <source>
        <dbReference type="EMBL" id="KDQ27614.1"/>
    </source>
</evidence>
<dbReference type="STRING" id="1137138.A0A067NIC2"/>
<sequence length="310" mass="35266">MQKKHKSRSFPPLNRWPADVFHQVMRFAALPDFVNGQNPYETALALTRVSSDVRRAAMPGFLHTVVISNPRQLYAFLEAVRRSRSQRQPRRLDIHCDYAQMVRRFWCTDGPHRLLSDPTVLDYATLYDVIRNVDSLGMTFVSLPMLTDCFAEGRNIQKEWKCRSLVLVGPGDRWNPLVKSPEGVVLLSKLTHLVVYNLDGVSNETPYPPAVARIPFAAMPSLTHFAFPMLAQARGGILPMAAIVSADRQALHQFVKAPANNSTPSYIRPPRWDQHGIDWEAAFGVAEPEQIWRRATLEDERKQQLVKGRK</sequence>
<evidence type="ECO:0000313" key="2">
    <source>
        <dbReference type="Proteomes" id="UP000027073"/>
    </source>
</evidence>
<dbReference type="VEuPathDB" id="FungiDB:PLEOSDRAFT_1083674"/>
<dbReference type="Proteomes" id="UP000027073">
    <property type="component" value="Unassembled WGS sequence"/>
</dbReference>
<accession>A0A067NIC2</accession>
<protein>
    <submittedName>
        <fullName evidence="1">Uncharacterized protein</fullName>
    </submittedName>
</protein>
<dbReference type="EMBL" id="KL198008">
    <property type="protein sequence ID" value="KDQ27614.1"/>
    <property type="molecule type" value="Genomic_DNA"/>
</dbReference>
<name>A0A067NIC2_PLEO1</name>